<feature type="transmembrane region" description="Helical" evidence="1">
    <location>
        <begin position="189"/>
        <end position="212"/>
    </location>
</feature>
<feature type="transmembrane region" description="Helical" evidence="1">
    <location>
        <begin position="57"/>
        <end position="84"/>
    </location>
</feature>
<dbReference type="STRING" id="994573.T472_0207825"/>
<accession>V7I4Q7</accession>
<feature type="transmembrane region" description="Helical" evidence="1">
    <location>
        <begin position="224"/>
        <end position="245"/>
    </location>
</feature>
<feature type="transmembrane region" description="Helical" evidence="1">
    <location>
        <begin position="117"/>
        <end position="137"/>
    </location>
</feature>
<dbReference type="eggNOG" id="ENOG503338H">
    <property type="taxonomic scope" value="Bacteria"/>
</dbReference>
<feature type="transmembrane region" description="Helical" evidence="1">
    <location>
        <begin position="157"/>
        <end position="177"/>
    </location>
</feature>
<comment type="caution">
    <text evidence="2">The sequence shown here is derived from an EMBL/GenBank/DDBJ whole genome shotgun (WGS) entry which is preliminary data.</text>
</comment>
<proteinExistence type="predicted"/>
<evidence type="ECO:0000313" key="2">
    <source>
        <dbReference type="EMBL" id="ETA81220.1"/>
    </source>
</evidence>
<reference evidence="2 3" key="1">
    <citation type="journal article" date="2014" name="Genome Announc.">
        <title>Genome Sequence of Youngiibacter fragilis, the Type Strain of the Genus Youngiibacter.</title>
        <authorList>
            <person name="Wawrik C.B."/>
            <person name="Callaghan A.V."/>
            <person name="Stamps B.W."/>
            <person name="Wawrik B."/>
        </authorList>
    </citation>
    <scope>NUCLEOTIDE SEQUENCE [LARGE SCALE GENOMIC DNA]</scope>
    <source>
        <strain evidence="2 3">232.1</strain>
    </source>
</reference>
<feature type="transmembrane region" description="Helical" evidence="1">
    <location>
        <begin position="251"/>
        <end position="272"/>
    </location>
</feature>
<dbReference type="Proteomes" id="UP000017747">
    <property type="component" value="Unassembled WGS sequence"/>
</dbReference>
<dbReference type="OrthoDB" id="2083180at2"/>
<organism evidence="2 3">
    <name type="scientific">Youngiibacter fragilis 232.1</name>
    <dbReference type="NCBI Taxonomy" id="994573"/>
    <lineage>
        <taxon>Bacteria</taxon>
        <taxon>Bacillati</taxon>
        <taxon>Bacillota</taxon>
        <taxon>Clostridia</taxon>
        <taxon>Eubacteriales</taxon>
        <taxon>Clostridiaceae</taxon>
        <taxon>Youngiibacter</taxon>
    </lineage>
</organism>
<gene>
    <name evidence="2" type="ORF">T472_0207825</name>
</gene>
<dbReference type="EMBL" id="AXUN02000146">
    <property type="protein sequence ID" value="ETA81220.1"/>
    <property type="molecule type" value="Genomic_DNA"/>
</dbReference>
<evidence type="ECO:0000256" key="1">
    <source>
        <dbReference type="SAM" id="Phobius"/>
    </source>
</evidence>
<evidence type="ECO:0000313" key="3">
    <source>
        <dbReference type="Proteomes" id="UP000017747"/>
    </source>
</evidence>
<feature type="transmembrane region" description="Helical" evidence="1">
    <location>
        <begin position="91"/>
        <end position="111"/>
    </location>
</feature>
<dbReference type="RefSeq" id="WP_023387206.1">
    <property type="nucleotide sequence ID" value="NZ_AXUN02000146.1"/>
</dbReference>
<sequence>MESDLINGKLKSEPTELKGTSILLMITSLLALFASLAGILSSGTYRELIPAKAITEYLILGSVVQDIITVPVSIALFTLSFAYIRRNDRRVLTAMAGLASYIFYGYALYSIQGQYTSLYLVYLMLFGASAYGLMFMVPKLIQGSRGTEVPKGLRRGIAGFLLLILVVLAPVWILRMLPDIAKRAPCELYGVFVLDLAVVFPAFGIISVNLLRNNAAFDLLTGTALVKVFTLCLSVGLGEFIKPSFGFPQDIAMTAIFITLTAVSAILSVLIFRKLKAD</sequence>
<keyword evidence="1" id="KW-1133">Transmembrane helix</keyword>
<protein>
    <submittedName>
        <fullName evidence="2">Uncharacterized protein</fullName>
    </submittedName>
</protein>
<feature type="transmembrane region" description="Helical" evidence="1">
    <location>
        <begin position="21"/>
        <end position="45"/>
    </location>
</feature>
<dbReference type="AlphaFoldDB" id="V7I4Q7"/>
<keyword evidence="3" id="KW-1185">Reference proteome</keyword>
<keyword evidence="1" id="KW-0472">Membrane</keyword>
<name>V7I4Q7_9CLOT</name>
<keyword evidence="1" id="KW-0812">Transmembrane</keyword>